<dbReference type="AlphaFoldDB" id="A0AAV2ZDW4"/>
<evidence type="ECO:0000313" key="3">
    <source>
        <dbReference type="Proteomes" id="UP001146120"/>
    </source>
</evidence>
<evidence type="ECO:0008006" key="4">
    <source>
        <dbReference type="Google" id="ProtNLM"/>
    </source>
</evidence>
<name>A0AAV2ZDW4_9STRA</name>
<gene>
    <name evidence="2" type="ORF">N0F65_004263</name>
</gene>
<feature type="region of interest" description="Disordered" evidence="1">
    <location>
        <begin position="163"/>
        <end position="185"/>
    </location>
</feature>
<keyword evidence="3" id="KW-1185">Reference proteome</keyword>
<evidence type="ECO:0000313" key="2">
    <source>
        <dbReference type="EMBL" id="DBA04155.1"/>
    </source>
</evidence>
<accession>A0AAV2ZDW4</accession>
<dbReference type="EMBL" id="DAKRPA010000011">
    <property type="protein sequence ID" value="DBA04155.1"/>
    <property type="molecule type" value="Genomic_DNA"/>
</dbReference>
<dbReference type="Proteomes" id="UP001146120">
    <property type="component" value="Unassembled WGS sequence"/>
</dbReference>
<evidence type="ECO:0000256" key="1">
    <source>
        <dbReference type="SAM" id="MobiDB-lite"/>
    </source>
</evidence>
<reference evidence="2" key="2">
    <citation type="journal article" date="2023" name="Microbiol Resour">
        <title>Decontamination and Annotation of the Draft Genome Sequence of the Oomycete Lagenidium giganteum ARSEF 373.</title>
        <authorList>
            <person name="Morgan W.R."/>
            <person name="Tartar A."/>
        </authorList>
    </citation>
    <scope>NUCLEOTIDE SEQUENCE</scope>
    <source>
        <strain evidence="2">ARSEF 373</strain>
    </source>
</reference>
<organism evidence="2 3">
    <name type="scientific">Lagenidium giganteum</name>
    <dbReference type="NCBI Taxonomy" id="4803"/>
    <lineage>
        <taxon>Eukaryota</taxon>
        <taxon>Sar</taxon>
        <taxon>Stramenopiles</taxon>
        <taxon>Oomycota</taxon>
        <taxon>Peronosporomycetes</taxon>
        <taxon>Pythiales</taxon>
        <taxon>Pythiaceae</taxon>
    </lineage>
</organism>
<proteinExistence type="predicted"/>
<comment type="caution">
    <text evidence="2">The sequence shown here is derived from an EMBL/GenBank/DDBJ whole genome shotgun (WGS) entry which is preliminary data.</text>
</comment>
<protein>
    <recommendedName>
        <fullName evidence="4">CUE domain-containing protein</fullName>
    </recommendedName>
</protein>
<sequence length="205" mass="22863">MRGSTSVSANAMPSLSRRLQLWDELQDLEFVPQVNPLATVASANKLQALREIYPTLDMEVLQDLLVAAEYRLDVAAQLASELVEASPVVGDSTEAIRVELDAEDEQLWSEAVAEPQQWVMVHDEWEVVDLDGERVRTFAEVLRASTGSATASYATTAKLNVKPVAPQSQTTTSKTREFEPTDPGTEEWCVKSFGARRRHQMCKRR</sequence>
<reference evidence="2" key="1">
    <citation type="submission" date="2022-11" db="EMBL/GenBank/DDBJ databases">
        <authorList>
            <person name="Morgan W.R."/>
            <person name="Tartar A."/>
        </authorList>
    </citation>
    <scope>NUCLEOTIDE SEQUENCE</scope>
    <source>
        <strain evidence="2">ARSEF 373</strain>
    </source>
</reference>